<dbReference type="InterPro" id="IPR011529">
    <property type="entry name" value="Glu_5kinase"/>
</dbReference>
<dbReference type="PIRSF" id="PIRSF000729">
    <property type="entry name" value="GK"/>
    <property type="match status" value="1"/>
</dbReference>
<name>A0ABZ2IPE1_9BACT</name>
<comment type="catalytic activity">
    <reaction evidence="8">
        <text>L-glutamate + ATP = L-glutamyl 5-phosphate + ADP</text>
        <dbReference type="Rhea" id="RHEA:14877"/>
        <dbReference type="ChEBI" id="CHEBI:29985"/>
        <dbReference type="ChEBI" id="CHEBI:30616"/>
        <dbReference type="ChEBI" id="CHEBI:58274"/>
        <dbReference type="ChEBI" id="CHEBI:456216"/>
        <dbReference type="EC" id="2.7.2.11"/>
    </reaction>
</comment>
<keyword evidence="5 8" id="KW-0547">Nucleotide-binding</keyword>
<dbReference type="EMBL" id="CP146284">
    <property type="protein sequence ID" value="WWV66054.1"/>
    <property type="molecule type" value="Genomic_DNA"/>
</dbReference>
<keyword evidence="11" id="KW-1185">Reference proteome</keyword>
<keyword evidence="2 8" id="KW-0028">Amino-acid biosynthesis</keyword>
<dbReference type="InterPro" id="IPR019797">
    <property type="entry name" value="Glutamate_5-kinase_CS"/>
</dbReference>
<proteinExistence type="inferred from homology"/>
<dbReference type="GO" id="GO:0004349">
    <property type="term" value="F:glutamate 5-kinase activity"/>
    <property type="evidence" value="ECO:0007669"/>
    <property type="project" value="UniProtKB-EC"/>
</dbReference>
<dbReference type="RefSeq" id="WP_251967235.1">
    <property type="nucleotide sequence ID" value="NZ_CP146284.1"/>
</dbReference>
<evidence type="ECO:0000259" key="9">
    <source>
        <dbReference type="SMART" id="SM00359"/>
    </source>
</evidence>
<dbReference type="PANTHER" id="PTHR43654:SF1">
    <property type="entry name" value="ISOPENTENYL PHOSPHATE KINASE"/>
    <property type="match status" value="1"/>
</dbReference>
<dbReference type="Pfam" id="PF01472">
    <property type="entry name" value="PUA"/>
    <property type="match status" value="1"/>
</dbReference>
<keyword evidence="6 8" id="KW-0418">Kinase</keyword>
<keyword evidence="3 8" id="KW-0641">Proline biosynthesis</keyword>
<dbReference type="PROSITE" id="PS50890">
    <property type="entry name" value="PUA"/>
    <property type="match status" value="1"/>
</dbReference>
<evidence type="ECO:0000256" key="3">
    <source>
        <dbReference type="ARBA" id="ARBA00022650"/>
    </source>
</evidence>
<protein>
    <recommendedName>
        <fullName evidence="8">Glutamate 5-kinase</fullName>
        <ecNumber evidence="8">2.7.2.11</ecNumber>
    </recommendedName>
    <alternativeName>
        <fullName evidence="8">Gamma-glutamyl kinase</fullName>
        <shortName evidence="8">GK</shortName>
    </alternativeName>
</protein>
<dbReference type="PANTHER" id="PTHR43654">
    <property type="entry name" value="GLUTAMATE 5-KINASE"/>
    <property type="match status" value="1"/>
</dbReference>
<dbReference type="CDD" id="cd04242">
    <property type="entry name" value="AAK_G5K_ProB"/>
    <property type="match status" value="1"/>
</dbReference>
<dbReference type="CDD" id="cd21157">
    <property type="entry name" value="PUA_G5K"/>
    <property type="match status" value="1"/>
</dbReference>
<evidence type="ECO:0000313" key="10">
    <source>
        <dbReference type="EMBL" id="WWV66054.1"/>
    </source>
</evidence>
<organism evidence="10 11">
    <name type="scientific">Parabacteroides absconsus</name>
    <dbReference type="NCBI Taxonomy" id="2951805"/>
    <lineage>
        <taxon>Bacteria</taxon>
        <taxon>Pseudomonadati</taxon>
        <taxon>Bacteroidota</taxon>
        <taxon>Bacteroidia</taxon>
        <taxon>Bacteroidales</taxon>
        <taxon>Tannerellaceae</taxon>
        <taxon>Parabacteroides</taxon>
    </lineage>
</organism>
<dbReference type="InterPro" id="IPR015947">
    <property type="entry name" value="PUA-like_sf"/>
</dbReference>
<keyword evidence="4 8" id="KW-0808">Transferase</keyword>
<evidence type="ECO:0000256" key="6">
    <source>
        <dbReference type="ARBA" id="ARBA00022777"/>
    </source>
</evidence>
<comment type="caution">
    <text evidence="8">Lacks conserved residue(s) required for the propagation of feature annotation.</text>
</comment>
<feature type="binding site" evidence="8">
    <location>
        <position position="147"/>
    </location>
    <ligand>
        <name>substrate</name>
    </ligand>
</feature>
<dbReference type="SUPFAM" id="SSF88697">
    <property type="entry name" value="PUA domain-like"/>
    <property type="match status" value="1"/>
</dbReference>
<evidence type="ECO:0000256" key="1">
    <source>
        <dbReference type="ARBA" id="ARBA00022490"/>
    </source>
</evidence>
<keyword evidence="1 8" id="KW-0963">Cytoplasm</keyword>
<comment type="similarity">
    <text evidence="8">Belongs to the glutamate 5-kinase family.</text>
</comment>
<evidence type="ECO:0000313" key="11">
    <source>
        <dbReference type="Proteomes" id="UP001320603"/>
    </source>
</evidence>
<evidence type="ECO:0000256" key="2">
    <source>
        <dbReference type="ARBA" id="ARBA00022605"/>
    </source>
</evidence>
<evidence type="ECO:0000256" key="8">
    <source>
        <dbReference type="HAMAP-Rule" id="MF_00456"/>
    </source>
</evidence>
<comment type="subcellular location">
    <subcellularLocation>
        <location evidence="8">Cytoplasm</location>
    </subcellularLocation>
</comment>
<dbReference type="EC" id="2.7.2.11" evidence="8"/>
<dbReference type="HAMAP" id="MF_00456">
    <property type="entry name" value="ProB"/>
    <property type="match status" value="1"/>
</dbReference>
<dbReference type="InterPro" id="IPR036393">
    <property type="entry name" value="AceGlu_kinase-like_sf"/>
</dbReference>
<feature type="binding site" evidence="8">
    <location>
        <position position="135"/>
    </location>
    <ligand>
        <name>substrate</name>
    </ligand>
</feature>
<dbReference type="SMART" id="SM00359">
    <property type="entry name" value="PUA"/>
    <property type="match status" value="1"/>
</dbReference>
<dbReference type="InterPro" id="IPR041739">
    <property type="entry name" value="G5K_ProB"/>
</dbReference>
<feature type="binding site" evidence="8">
    <location>
        <position position="8"/>
    </location>
    <ligand>
        <name>ATP</name>
        <dbReference type="ChEBI" id="CHEBI:30616"/>
    </ligand>
</feature>
<evidence type="ECO:0000256" key="5">
    <source>
        <dbReference type="ARBA" id="ARBA00022741"/>
    </source>
</evidence>
<feature type="domain" description="PUA" evidence="9">
    <location>
        <begin position="277"/>
        <end position="350"/>
    </location>
</feature>
<feature type="binding site" evidence="8">
    <location>
        <position position="48"/>
    </location>
    <ligand>
        <name>substrate</name>
    </ligand>
</feature>
<dbReference type="PROSITE" id="PS00902">
    <property type="entry name" value="GLUTAMATE_5_KINASE"/>
    <property type="match status" value="1"/>
</dbReference>
<dbReference type="InterPro" id="IPR002478">
    <property type="entry name" value="PUA"/>
</dbReference>
<sequence>MKRRIVIKIGSNVLTRTDGKLDITRMSALVDQIAELHRSGTDILLISSGAVASGKSEIRIGKTLDAVSSRQLYSAIGQAKLMNCYYGLFREQGICCGQVLTTKESFSTRTQYLTQKHCMEVMLNQHVIPIINENDTISVTELMFTDNDELSGLIATMMNADTLIILSNVQGIYTGNPADPQSKLLTSIKPGEQHLDSYIQSGKSSFGRGGMLTKCKIACQVANEGIEVFIANGKEEDILEQIAHHPETTQCTRFIPGEKNVSNIKKWIAHSGDFSKGELCINAGAEEAISSSKASSLLLVGVTNVKGDFEKDDIVRVINEEGKLIGIGCTAYSSQEAREKMGQKEQKPIIHYDYLYLNS</sequence>
<dbReference type="Gene3D" id="2.30.130.10">
    <property type="entry name" value="PUA domain"/>
    <property type="match status" value="1"/>
</dbReference>
<dbReference type="NCBIfam" id="TIGR01027">
    <property type="entry name" value="proB"/>
    <property type="match status" value="1"/>
</dbReference>
<dbReference type="SUPFAM" id="SSF53633">
    <property type="entry name" value="Carbamate kinase-like"/>
    <property type="match status" value="1"/>
</dbReference>
<dbReference type="Gene3D" id="3.40.1160.10">
    <property type="entry name" value="Acetylglutamate kinase-like"/>
    <property type="match status" value="2"/>
</dbReference>
<dbReference type="Pfam" id="PF00696">
    <property type="entry name" value="AA_kinase"/>
    <property type="match status" value="1"/>
</dbReference>
<gene>
    <name evidence="8 10" type="primary">proB</name>
    <name evidence="10" type="ORF">NEE14_013815</name>
</gene>
<dbReference type="InterPro" id="IPR036974">
    <property type="entry name" value="PUA_sf"/>
</dbReference>
<dbReference type="PRINTS" id="PR00474">
    <property type="entry name" value="GLU5KINASE"/>
</dbReference>
<dbReference type="Proteomes" id="UP001320603">
    <property type="component" value="Chromosome"/>
</dbReference>
<comment type="function">
    <text evidence="8">Catalyzes the transfer of a phosphate group to glutamate to form L-glutamate 5-phosphate.</text>
</comment>
<evidence type="ECO:0000256" key="4">
    <source>
        <dbReference type="ARBA" id="ARBA00022679"/>
    </source>
</evidence>
<evidence type="ECO:0000256" key="7">
    <source>
        <dbReference type="ARBA" id="ARBA00022840"/>
    </source>
</evidence>
<dbReference type="InterPro" id="IPR005715">
    <property type="entry name" value="Glu_5kinase/COase_Synthase"/>
</dbReference>
<keyword evidence="7 8" id="KW-0067">ATP-binding</keyword>
<dbReference type="InterPro" id="IPR001048">
    <property type="entry name" value="Asp/Glu/Uridylate_kinase"/>
</dbReference>
<reference evidence="10 11" key="1">
    <citation type="submission" date="2024-02" db="EMBL/GenBank/DDBJ databases">
        <title>Whole genome sequencing of Parabacteroides sp. AD58.</title>
        <authorList>
            <person name="Chaplin A.V."/>
            <person name="Pikina A.P."/>
            <person name="Sokolova S.R."/>
            <person name="Korostin D.O."/>
            <person name="Efimov B.A."/>
        </authorList>
    </citation>
    <scope>NUCLEOTIDE SEQUENCE [LARGE SCALE GENOMIC DNA]</scope>
    <source>
        <strain evidence="10 11">AD58</strain>
    </source>
</reference>
<dbReference type="InterPro" id="IPR001057">
    <property type="entry name" value="Glu/AcGlu_kinase"/>
</dbReference>
<accession>A0ABZ2IPE1</accession>
<comment type="pathway">
    <text evidence="8">Amino-acid biosynthesis; L-proline biosynthesis; L-glutamate 5-semialdehyde from L-glutamate: step 1/2.</text>
</comment>